<evidence type="ECO:0000259" key="1">
    <source>
        <dbReference type="PROSITE" id="PS51384"/>
    </source>
</evidence>
<dbReference type="Gene3D" id="2.40.30.10">
    <property type="entry name" value="Translation factors"/>
    <property type="match status" value="1"/>
</dbReference>
<evidence type="ECO:0000313" key="2">
    <source>
        <dbReference type="EMBL" id="PFG15588.1"/>
    </source>
</evidence>
<dbReference type="InterPro" id="IPR017927">
    <property type="entry name" value="FAD-bd_FR_type"/>
</dbReference>
<dbReference type="PANTHER" id="PTHR30157:SF0">
    <property type="entry name" value="NADPH-DEPENDENT FERRIC-CHELATE REDUCTASE"/>
    <property type="match status" value="1"/>
</dbReference>
<dbReference type="Gene3D" id="3.40.50.80">
    <property type="entry name" value="Nucleotide-binding domain of ferredoxin-NADP reductase (FNR) module"/>
    <property type="match status" value="1"/>
</dbReference>
<dbReference type="Pfam" id="PF08021">
    <property type="entry name" value="FAD_binding_9"/>
    <property type="match status" value="1"/>
</dbReference>
<dbReference type="AlphaFoldDB" id="A0A2A9CMP0"/>
<dbReference type="InterPro" id="IPR039261">
    <property type="entry name" value="FNR_nucleotide-bd"/>
</dbReference>
<dbReference type="InterPro" id="IPR013113">
    <property type="entry name" value="SIP_FAD-bd"/>
</dbReference>
<reference evidence="2 3" key="1">
    <citation type="submission" date="2017-10" db="EMBL/GenBank/DDBJ databases">
        <title>Sequencing the genomes of 1000 actinobacteria strains.</title>
        <authorList>
            <person name="Klenk H.-P."/>
        </authorList>
    </citation>
    <scope>NUCLEOTIDE SEQUENCE [LARGE SCALE GENOMIC DNA]</scope>
    <source>
        <strain evidence="2 3">DSM 15597</strain>
    </source>
</reference>
<proteinExistence type="predicted"/>
<dbReference type="RefSeq" id="WP_098459206.1">
    <property type="nucleotide sequence ID" value="NZ_PDJC01000001.1"/>
</dbReference>
<gene>
    <name evidence="2" type="ORF">ATK74_0108</name>
</gene>
<feature type="domain" description="FAD-binding FR-type" evidence="1">
    <location>
        <begin position="12"/>
        <end position="151"/>
    </location>
</feature>
<comment type="caution">
    <text evidence="2">The sequence shown here is derived from an EMBL/GenBank/DDBJ whole genome shotgun (WGS) entry which is preliminary data.</text>
</comment>
<dbReference type="PANTHER" id="PTHR30157">
    <property type="entry name" value="FERRIC REDUCTASE, NADPH-DEPENDENT"/>
    <property type="match status" value="1"/>
</dbReference>
<dbReference type="PROSITE" id="PS51384">
    <property type="entry name" value="FAD_FR"/>
    <property type="match status" value="1"/>
</dbReference>
<keyword evidence="3" id="KW-1185">Reference proteome</keyword>
<dbReference type="OrthoDB" id="9814826at2"/>
<sequence>MARYPRLMPAQPQLFTASVLRSSRLSPSFQRVTIGGPALADFDWRGFDSWFRLFLPSPGVALRLPKVSGRSWWPAYLLIPEAQRPHCANYTVADFRPEACELDIDVVLHWHDGALAGRVARWAAEATPGQQVGLLDQGLMFDPPAGSGRVLLAADETGLPGVLGILAGLPAETIGAAVLEVPEAGDVREVTAPPGMGLTWLPRTDGQAPGALALAALSTFDVRPDDYAYLVGESSLATGARRLLRKAGLPTSQITFSGFWKAASH</sequence>
<protein>
    <submittedName>
        <fullName evidence="2">NADPH-dependent ferric siderophore reductase</fullName>
    </submittedName>
</protein>
<organism evidence="2 3">
    <name type="scientific">Propionicimonas paludicola</name>
    <dbReference type="NCBI Taxonomy" id="185243"/>
    <lineage>
        <taxon>Bacteria</taxon>
        <taxon>Bacillati</taxon>
        <taxon>Actinomycetota</taxon>
        <taxon>Actinomycetes</taxon>
        <taxon>Propionibacteriales</taxon>
        <taxon>Nocardioidaceae</taxon>
        <taxon>Propionicimonas</taxon>
    </lineage>
</organism>
<dbReference type="InterPro" id="IPR039374">
    <property type="entry name" value="SIP_fam"/>
</dbReference>
<dbReference type="GO" id="GO:0016491">
    <property type="term" value="F:oxidoreductase activity"/>
    <property type="evidence" value="ECO:0007669"/>
    <property type="project" value="InterPro"/>
</dbReference>
<accession>A0A2A9CMP0</accession>
<dbReference type="Proteomes" id="UP000226079">
    <property type="component" value="Unassembled WGS sequence"/>
</dbReference>
<dbReference type="InterPro" id="IPR007037">
    <property type="entry name" value="SIP_rossman_dom"/>
</dbReference>
<dbReference type="CDD" id="cd06193">
    <property type="entry name" value="siderophore_interacting"/>
    <property type="match status" value="1"/>
</dbReference>
<dbReference type="EMBL" id="PDJC01000001">
    <property type="protein sequence ID" value="PFG15588.1"/>
    <property type="molecule type" value="Genomic_DNA"/>
</dbReference>
<name>A0A2A9CMP0_9ACTN</name>
<dbReference type="Pfam" id="PF04954">
    <property type="entry name" value="SIP"/>
    <property type="match status" value="1"/>
</dbReference>
<evidence type="ECO:0000313" key="3">
    <source>
        <dbReference type="Proteomes" id="UP000226079"/>
    </source>
</evidence>